<dbReference type="EMBL" id="HACA01013883">
    <property type="protein sequence ID" value="CDW31244.1"/>
    <property type="molecule type" value="Transcribed_RNA"/>
</dbReference>
<evidence type="ECO:0000313" key="2">
    <source>
        <dbReference type="EMBL" id="CDW31244.1"/>
    </source>
</evidence>
<keyword evidence="1" id="KW-0812">Transmembrane</keyword>
<name>A0A0K2TYY8_LEPSM</name>
<keyword evidence="1" id="KW-1133">Transmembrane helix</keyword>
<organism evidence="2">
    <name type="scientific">Lepeophtheirus salmonis</name>
    <name type="common">Salmon louse</name>
    <name type="synonym">Caligus salmonis</name>
    <dbReference type="NCBI Taxonomy" id="72036"/>
    <lineage>
        <taxon>Eukaryota</taxon>
        <taxon>Metazoa</taxon>
        <taxon>Ecdysozoa</taxon>
        <taxon>Arthropoda</taxon>
        <taxon>Crustacea</taxon>
        <taxon>Multicrustacea</taxon>
        <taxon>Hexanauplia</taxon>
        <taxon>Copepoda</taxon>
        <taxon>Siphonostomatoida</taxon>
        <taxon>Caligidae</taxon>
        <taxon>Lepeophtheirus</taxon>
    </lineage>
</organism>
<sequence>PLNINLLIYLFDYVYLILLLSYFTYAISVCESPRGCCKSSCLLYLYIEYITPYVKSQSSLILSSLRSYLPSLAAGLVKNGTIILLFN</sequence>
<proteinExistence type="predicted"/>
<keyword evidence="1" id="KW-0472">Membrane</keyword>
<feature type="non-terminal residue" evidence="2">
    <location>
        <position position="1"/>
    </location>
</feature>
<evidence type="ECO:0000256" key="1">
    <source>
        <dbReference type="SAM" id="Phobius"/>
    </source>
</evidence>
<feature type="transmembrane region" description="Helical" evidence="1">
    <location>
        <begin position="6"/>
        <end position="25"/>
    </location>
</feature>
<accession>A0A0K2TYY8</accession>
<reference evidence="2" key="1">
    <citation type="submission" date="2014-05" db="EMBL/GenBank/DDBJ databases">
        <authorList>
            <person name="Chronopoulou M."/>
        </authorList>
    </citation>
    <scope>NUCLEOTIDE SEQUENCE</scope>
    <source>
        <tissue evidence="2">Whole organism</tissue>
    </source>
</reference>
<dbReference type="AlphaFoldDB" id="A0A0K2TYY8"/>
<protein>
    <submittedName>
        <fullName evidence="2">Uncharacterized protein</fullName>
    </submittedName>
</protein>